<reference evidence="2 3" key="1">
    <citation type="submission" date="2016-06" db="EMBL/GenBank/DDBJ databases">
        <title>Acetobacter pasteurianus NBRC 3278 whole genome sequencing project.</title>
        <authorList>
            <person name="Matsutani M."/>
            <person name="Shiwa Y."/>
            <person name="Okamoto-Kainuma A."/>
            <person name="Ishikawa M."/>
            <person name="Koizumi Y."/>
            <person name="Yoshikawa H."/>
            <person name="Yakushi T."/>
            <person name="Matsushita K."/>
        </authorList>
    </citation>
    <scope>NUCLEOTIDE SEQUENCE [LARGE SCALE GENOMIC DNA]</scope>
    <source>
        <strain evidence="2 3">NBRC 3278</strain>
    </source>
</reference>
<accession>A0A401X9P6</accession>
<evidence type="ECO:0000313" key="3">
    <source>
        <dbReference type="Proteomes" id="UP000287385"/>
    </source>
</evidence>
<gene>
    <name evidence="2" type="ORF">NBRC3278_3576</name>
</gene>
<comment type="caution">
    <text evidence="2">The sequence shown here is derived from an EMBL/GenBank/DDBJ whole genome shotgun (WGS) entry which is preliminary data.</text>
</comment>
<dbReference type="Proteomes" id="UP000287385">
    <property type="component" value="Unassembled WGS sequence"/>
</dbReference>
<organism evidence="2 3">
    <name type="scientific">Acetobacter pasteurianus NBRC 3278</name>
    <dbReference type="NCBI Taxonomy" id="1226660"/>
    <lineage>
        <taxon>Bacteria</taxon>
        <taxon>Pseudomonadati</taxon>
        <taxon>Pseudomonadota</taxon>
        <taxon>Alphaproteobacteria</taxon>
        <taxon>Acetobacterales</taxon>
        <taxon>Acetobacteraceae</taxon>
        <taxon>Acetobacter</taxon>
    </lineage>
</organism>
<proteinExistence type="predicted"/>
<name>A0A401X9P6_ACEPA</name>
<protein>
    <submittedName>
        <fullName evidence="2">Uncharacterized protein</fullName>
    </submittedName>
</protein>
<dbReference type="EMBL" id="BDEV01000279">
    <property type="protein sequence ID" value="GCD64483.1"/>
    <property type="molecule type" value="Genomic_DNA"/>
</dbReference>
<feature type="compositionally biased region" description="Basic and acidic residues" evidence="1">
    <location>
        <begin position="23"/>
        <end position="38"/>
    </location>
</feature>
<sequence>MQENLTKTDLIGWHEWPVSQRKATQEPRTDLPPIHEPEPGLLDEEILPLRDDWIKGPKG</sequence>
<evidence type="ECO:0000256" key="1">
    <source>
        <dbReference type="SAM" id="MobiDB-lite"/>
    </source>
</evidence>
<keyword evidence="3" id="KW-1185">Reference proteome</keyword>
<feature type="region of interest" description="Disordered" evidence="1">
    <location>
        <begin position="16"/>
        <end position="41"/>
    </location>
</feature>
<dbReference type="AlphaFoldDB" id="A0A401X9P6"/>
<evidence type="ECO:0000313" key="2">
    <source>
        <dbReference type="EMBL" id="GCD64483.1"/>
    </source>
</evidence>